<dbReference type="RefSeq" id="WP_145374831.1">
    <property type="nucleotide sequence ID" value="NZ_CP036270.1"/>
</dbReference>
<dbReference type="AlphaFoldDB" id="A0A517ZK34"/>
<organism evidence="1 2">
    <name type="scientific">Symmachiella dynata</name>
    <dbReference type="NCBI Taxonomy" id="2527995"/>
    <lineage>
        <taxon>Bacteria</taxon>
        <taxon>Pseudomonadati</taxon>
        <taxon>Planctomycetota</taxon>
        <taxon>Planctomycetia</taxon>
        <taxon>Planctomycetales</taxon>
        <taxon>Planctomycetaceae</taxon>
        <taxon>Symmachiella</taxon>
    </lineage>
</organism>
<dbReference type="Proteomes" id="UP000319383">
    <property type="component" value="Chromosome"/>
</dbReference>
<proteinExistence type="predicted"/>
<name>A0A517ZK34_9PLAN</name>
<reference evidence="1 2" key="1">
    <citation type="submission" date="2019-02" db="EMBL/GenBank/DDBJ databases">
        <title>Deep-cultivation of Planctomycetes and their phenomic and genomic characterization uncovers novel biology.</title>
        <authorList>
            <person name="Wiegand S."/>
            <person name="Jogler M."/>
            <person name="Boedeker C."/>
            <person name="Pinto D."/>
            <person name="Vollmers J."/>
            <person name="Rivas-Marin E."/>
            <person name="Kohn T."/>
            <person name="Peeters S.H."/>
            <person name="Heuer A."/>
            <person name="Rast P."/>
            <person name="Oberbeckmann S."/>
            <person name="Bunk B."/>
            <person name="Jeske O."/>
            <person name="Meyerdierks A."/>
            <person name="Storesund J.E."/>
            <person name="Kallscheuer N."/>
            <person name="Luecker S."/>
            <person name="Lage O.M."/>
            <person name="Pohl T."/>
            <person name="Merkel B.J."/>
            <person name="Hornburger P."/>
            <person name="Mueller R.-W."/>
            <person name="Bruemmer F."/>
            <person name="Labrenz M."/>
            <person name="Spormann A.M."/>
            <person name="Op den Camp H."/>
            <person name="Overmann J."/>
            <person name="Amann R."/>
            <person name="Jetten M.S.M."/>
            <person name="Mascher T."/>
            <person name="Medema M.H."/>
            <person name="Devos D.P."/>
            <person name="Kaster A.-K."/>
            <person name="Ovreas L."/>
            <person name="Rohde M."/>
            <person name="Galperin M.Y."/>
            <person name="Jogler C."/>
        </authorList>
    </citation>
    <scope>NUCLEOTIDE SEQUENCE [LARGE SCALE GENOMIC DNA]</scope>
    <source>
        <strain evidence="1 2">Mal52</strain>
    </source>
</reference>
<dbReference type="EMBL" id="CP036276">
    <property type="protein sequence ID" value="QDU42828.1"/>
    <property type="molecule type" value="Genomic_DNA"/>
</dbReference>
<accession>A0A517ZK34</accession>
<evidence type="ECO:0000313" key="2">
    <source>
        <dbReference type="Proteomes" id="UP000319383"/>
    </source>
</evidence>
<dbReference type="OrthoDB" id="7473960at2"/>
<sequence>MSDPSKLTIEELISSLKQHRDELELKVHLATAEGKEEWARATEKMDQMVSDYEPLKQAVGESATEVASSLKLVGQEIMKSFDRIRKTF</sequence>
<gene>
    <name evidence="1" type="ORF">Mal52_12970</name>
</gene>
<protein>
    <submittedName>
        <fullName evidence="1">Uncharacterized protein</fullName>
    </submittedName>
</protein>
<keyword evidence="2" id="KW-1185">Reference proteome</keyword>
<dbReference type="KEGG" id="sdyn:Mal52_12970"/>
<evidence type="ECO:0000313" key="1">
    <source>
        <dbReference type="EMBL" id="QDU42828.1"/>
    </source>
</evidence>